<comment type="function">
    <text evidence="6">Involved in coproporphyrin-dependent heme b biosynthesis. Catalyzes the oxidation of coproporphyrinogen III to coproporphyrin III.</text>
</comment>
<dbReference type="Gene3D" id="1.10.3110.10">
    <property type="entry name" value="protoporphyrinogen ix oxidase, domain 3"/>
    <property type="match status" value="1"/>
</dbReference>
<keyword evidence="4 6" id="KW-0560">Oxidoreductase</keyword>
<dbReference type="InterPro" id="IPR036188">
    <property type="entry name" value="FAD/NAD-bd_sf"/>
</dbReference>
<comment type="caution">
    <text evidence="8">The sequence shown here is derived from an EMBL/GenBank/DDBJ whole genome shotgun (WGS) entry which is preliminary data.</text>
</comment>
<dbReference type="RefSeq" id="WP_135497969.1">
    <property type="nucleotide sequence ID" value="NZ_SRLD01000020.1"/>
</dbReference>
<keyword evidence="6" id="KW-0963">Cytoplasm</keyword>
<comment type="subcellular location">
    <subcellularLocation>
        <location evidence="6">Cytoplasm</location>
    </subcellularLocation>
</comment>
<evidence type="ECO:0000313" key="9">
    <source>
        <dbReference type="Proteomes" id="UP000297739"/>
    </source>
</evidence>
<comment type="catalytic activity">
    <reaction evidence="6">
        <text>coproporphyrinogen III + 3 O2 = coproporphyrin III + 3 H2O2</text>
        <dbReference type="Rhea" id="RHEA:43436"/>
        <dbReference type="ChEBI" id="CHEBI:15379"/>
        <dbReference type="ChEBI" id="CHEBI:16240"/>
        <dbReference type="ChEBI" id="CHEBI:57309"/>
        <dbReference type="ChEBI" id="CHEBI:131725"/>
        <dbReference type="EC" id="1.3.3.15"/>
    </reaction>
</comment>
<dbReference type="Gene3D" id="3.50.50.60">
    <property type="entry name" value="FAD/NAD(P)-binding domain"/>
    <property type="match status" value="1"/>
</dbReference>
<keyword evidence="9" id="KW-1185">Reference proteome</keyword>
<evidence type="ECO:0000256" key="6">
    <source>
        <dbReference type="RuleBase" id="RU364052"/>
    </source>
</evidence>
<comment type="similarity">
    <text evidence="6">Belongs to the protoporphyrinogen/coproporphyrinogen oxidase family. Coproporphyrinogen III oxidase subfamily.</text>
</comment>
<accession>A0A4Z0PKU5</accession>
<evidence type="ECO:0000256" key="3">
    <source>
        <dbReference type="ARBA" id="ARBA00022827"/>
    </source>
</evidence>
<comment type="cofactor">
    <cofactor evidence="1 6">
        <name>FAD</name>
        <dbReference type="ChEBI" id="CHEBI:57692"/>
    </cofactor>
</comment>
<evidence type="ECO:0000313" key="8">
    <source>
        <dbReference type="EMBL" id="TGE15832.1"/>
    </source>
</evidence>
<proteinExistence type="inferred from homology"/>
<protein>
    <recommendedName>
        <fullName evidence="6">Coproporphyrinogen III oxidase</fullName>
        <ecNumber evidence="6">1.3.3.15</ecNumber>
    </recommendedName>
</protein>
<dbReference type="InterPro" id="IPR004572">
    <property type="entry name" value="Protoporphyrinogen_oxidase"/>
</dbReference>
<dbReference type="SUPFAM" id="SSF51905">
    <property type="entry name" value="FAD/NAD(P)-binding domain"/>
    <property type="match status" value="1"/>
</dbReference>
<dbReference type="GO" id="GO:0005737">
    <property type="term" value="C:cytoplasm"/>
    <property type="evidence" value="ECO:0007669"/>
    <property type="project" value="UniProtKB-SubCell"/>
</dbReference>
<dbReference type="PANTHER" id="PTHR42923">
    <property type="entry name" value="PROTOPORPHYRINOGEN OXIDASE"/>
    <property type="match status" value="1"/>
</dbReference>
<evidence type="ECO:0000259" key="7">
    <source>
        <dbReference type="Pfam" id="PF01593"/>
    </source>
</evidence>
<dbReference type="OrthoDB" id="9805195at2"/>
<dbReference type="PANTHER" id="PTHR42923:SF3">
    <property type="entry name" value="PROTOPORPHYRINOGEN OXIDASE"/>
    <property type="match status" value="1"/>
</dbReference>
<keyword evidence="2 6" id="KW-0285">Flavoprotein</keyword>
<dbReference type="Proteomes" id="UP000297739">
    <property type="component" value="Unassembled WGS sequence"/>
</dbReference>
<dbReference type="Gene3D" id="3.90.660.20">
    <property type="entry name" value="Protoporphyrinogen oxidase, mitochondrial, domain 2"/>
    <property type="match status" value="1"/>
</dbReference>
<organism evidence="8 9">
    <name type="scientific">Hymenobacter elongatus</name>
    <dbReference type="NCBI Taxonomy" id="877208"/>
    <lineage>
        <taxon>Bacteria</taxon>
        <taxon>Pseudomonadati</taxon>
        <taxon>Bacteroidota</taxon>
        <taxon>Cytophagia</taxon>
        <taxon>Cytophagales</taxon>
        <taxon>Hymenobacteraceae</taxon>
        <taxon>Hymenobacter</taxon>
    </lineage>
</organism>
<evidence type="ECO:0000256" key="1">
    <source>
        <dbReference type="ARBA" id="ARBA00001974"/>
    </source>
</evidence>
<dbReference type="AlphaFoldDB" id="A0A4Z0PKU5"/>
<name>A0A4Z0PKU5_9BACT</name>
<evidence type="ECO:0000256" key="4">
    <source>
        <dbReference type="ARBA" id="ARBA00023002"/>
    </source>
</evidence>
<gene>
    <name evidence="8" type="primary">hemG</name>
    <name evidence="8" type="ORF">E5J99_11600</name>
</gene>
<dbReference type="EC" id="1.3.3.15" evidence="6"/>
<evidence type="ECO:0000256" key="2">
    <source>
        <dbReference type="ARBA" id="ARBA00022630"/>
    </source>
</evidence>
<dbReference type="GO" id="GO:0004729">
    <property type="term" value="F:oxygen-dependent protoporphyrinogen oxidase activity"/>
    <property type="evidence" value="ECO:0007669"/>
    <property type="project" value="UniProtKB-UniRule"/>
</dbReference>
<dbReference type="Pfam" id="PF01593">
    <property type="entry name" value="Amino_oxidase"/>
    <property type="match status" value="1"/>
</dbReference>
<dbReference type="NCBIfam" id="TIGR00562">
    <property type="entry name" value="proto_IX_ox"/>
    <property type="match status" value="1"/>
</dbReference>
<keyword evidence="3 6" id="KW-0274">FAD</keyword>
<evidence type="ECO:0000256" key="5">
    <source>
        <dbReference type="ARBA" id="ARBA00023133"/>
    </source>
</evidence>
<feature type="domain" description="Amine oxidase" evidence="7">
    <location>
        <begin position="10"/>
        <end position="438"/>
    </location>
</feature>
<dbReference type="InterPro" id="IPR002937">
    <property type="entry name" value="Amino_oxidase"/>
</dbReference>
<reference evidence="8 9" key="1">
    <citation type="submission" date="2019-04" db="EMBL/GenBank/DDBJ databases">
        <authorList>
            <person name="Feng G."/>
            <person name="Zhang J."/>
            <person name="Zhu H."/>
        </authorList>
    </citation>
    <scope>NUCLEOTIDE SEQUENCE [LARGE SCALE GENOMIC DNA]</scope>
    <source>
        <strain evidence="8 9">JCM 17223</strain>
    </source>
</reference>
<dbReference type="SUPFAM" id="SSF54373">
    <property type="entry name" value="FAD-linked reductases, C-terminal domain"/>
    <property type="match status" value="1"/>
</dbReference>
<dbReference type="InterPro" id="IPR050464">
    <property type="entry name" value="Zeta_carotene_desat/Oxidored"/>
</dbReference>
<dbReference type="EMBL" id="SRLD01000020">
    <property type="protein sequence ID" value="TGE15832.1"/>
    <property type="molecule type" value="Genomic_DNA"/>
</dbReference>
<dbReference type="UniPathway" id="UPA00252"/>
<dbReference type="GO" id="GO:0006783">
    <property type="term" value="P:heme biosynthetic process"/>
    <property type="evidence" value="ECO:0007669"/>
    <property type="project" value="UniProtKB-UniRule"/>
</dbReference>
<comment type="pathway">
    <text evidence="6">Porphyrin-containing compound metabolism; protoheme biosynthesis.</text>
</comment>
<sequence>MRIAILGGGISGLTLAFYLQRAGVAYDLFEASAQPGGNIRSEQVDGYLLETGPNSLQLSDELSEVLDLLKLTDQIEETAAVSANRYVLRAGKYQKLPAAPPALLFNGFFSLKAKYNLLRELSRPALPANPEETLAGFFRRRFGPEIVDYALNPFISGIYAGDPEQLLLHKTFPKLAAMEQTYGSVLRGLAKGGTPGTRRRIISLRGGLQALPTALAAHLSQAHFGQGVTNIARTTTGSYTLETTAGPTGTAYDALVLALPAYAAAPLLQPLFPAAAAALAAVYYPPMTAIYTAYLRADVTHPLDGFGALHPKVEQPYAAGSIWTSSIYPGRVPPGYVLFTTFVGGTQYEAQARQPAAEQKAQVHAELSRLYGIRAVQPAWQYRYSWERAIPQFDYRIGAAHAAAAALLPQGIYTSANWLAGVGVPDCIRHARDLAEKIAKGAN</sequence>
<keyword evidence="5 6" id="KW-0350">Heme biosynthesis</keyword>